<sequence>MTSGLSLTYALMLTSVIQWVMCSVDRVDNATTSVEWLLFFRQIEREGDGGNRITDLITSKGSIIGGNQAHSWPSQGAVRFDGLCLRYRTPARAQRRRLGRRRRRESRHLRTHRRGQVVAHGRALPHLRL</sequence>
<dbReference type="InterPro" id="IPR050173">
    <property type="entry name" value="ABC_transporter_C-like"/>
</dbReference>
<feature type="chain" id="PRO_5026119470" description="Pectate lyase" evidence="6">
    <location>
        <begin position="23"/>
        <end position="129"/>
    </location>
</feature>
<dbReference type="GO" id="GO:0012505">
    <property type="term" value="C:endomembrane system"/>
    <property type="evidence" value="ECO:0007669"/>
    <property type="project" value="UniProtKB-SubCell"/>
</dbReference>
<accession>A0A6G0R1U5</accession>
<dbReference type="GO" id="GO:0016020">
    <property type="term" value="C:membrane"/>
    <property type="evidence" value="ECO:0007669"/>
    <property type="project" value="TreeGrafter"/>
</dbReference>
<keyword evidence="6" id="KW-0732">Signal</keyword>
<evidence type="ECO:0000256" key="1">
    <source>
        <dbReference type="ARBA" id="ARBA00004127"/>
    </source>
</evidence>
<evidence type="ECO:0000256" key="4">
    <source>
        <dbReference type="ARBA" id="ARBA00022840"/>
    </source>
</evidence>
<feature type="compositionally biased region" description="Basic residues" evidence="5">
    <location>
        <begin position="95"/>
        <end position="115"/>
    </location>
</feature>
<reference evidence="7 8" key="1">
    <citation type="submission" date="2018-09" db="EMBL/GenBank/DDBJ databases">
        <title>Genomic investigation of the strawberry pathogen Phytophthora fragariae indicates pathogenicity is determined by transcriptional variation in three key races.</title>
        <authorList>
            <person name="Adams T.M."/>
            <person name="Armitage A.D."/>
            <person name="Sobczyk M.K."/>
            <person name="Bates H.J."/>
            <person name="Dunwell J.M."/>
            <person name="Nellist C.F."/>
            <person name="Harrison R.J."/>
        </authorList>
    </citation>
    <scope>NUCLEOTIDE SEQUENCE [LARGE SCALE GENOMIC DNA]</scope>
    <source>
        <strain evidence="7 8">NOV-77</strain>
    </source>
</reference>
<dbReference type="GO" id="GO:0042626">
    <property type="term" value="F:ATPase-coupled transmembrane transporter activity"/>
    <property type="evidence" value="ECO:0007669"/>
    <property type="project" value="TreeGrafter"/>
</dbReference>
<evidence type="ECO:0000256" key="5">
    <source>
        <dbReference type="SAM" id="MobiDB-lite"/>
    </source>
</evidence>
<comment type="subcellular location">
    <subcellularLocation>
        <location evidence="1">Endomembrane system</location>
        <topology evidence="1">Multi-pass membrane protein</topology>
    </subcellularLocation>
</comment>
<dbReference type="PANTHER" id="PTHR24223">
    <property type="entry name" value="ATP-BINDING CASSETTE SUB-FAMILY C"/>
    <property type="match status" value="1"/>
</dbReference>
<dbReference type="EMBL" id="QXFY01001595">
    <property type="protein sequence ID" value="KAE9313852.1"/>
    <property type="molecule type" value="Genomic_DNA"/>
</dbReference>
<keyword evidence="3" id="KW-0547">Nucleotide-binding</keyword>
<dbReference type="Proteomes" id="UP000486351">
    <property type="component" value="Unassembled WGS sequence"/>
</dbReference>
<protein>
    <recommendedName>
        <fullName evidence="9">Pectate lyase</fullName>
    </recommendedName>
</protein>
<evidence type="ECO:0000256" key="2">
    <source>
        <dbReference type="ARBA" id="ARBA00022737"/>
    </source>
</evidence>
<evidence type="ECO:0000256" key="3">
    <source>
        <dbReference type="ARBA" id="ARBA00022741"/>
    </source>
</evidence>
<comment type="caution">
    <text evidence="7">The sequence shown here is derived from an EMBL/GenBank/DDBJ whole genome shotgun (WGS) entry which is preliminary data.</text>
</comment>
<evidence type="ECO:0008006" key="9">
    <source>
        <dbReference type="Google" id="ProtNLM"/>
    </source>
</evidence>
<feature type="non-terminal residue" evidence="7">
    <location>
        <position position="129"/>
    </location>
</feature>
<feature type="region of interest" description="Disordered" evidence="5">
    <location>
        <begin position="95"/>
        <end position="117"/>
    </location>
</feature>
<proteinExistence type="predicted"/>
<dbReference type="GO" id="GO:0005524">
    <property type="term" value="F:ATP binding"/>
    <property type="evidence" value="ECO:0007669"/>
    <property type="project" value="UniProtKB-KW"/>
</dbReference>
<keyword evidence="2" id="KW-0677">Repeat</keyword>
<evidence type="ECO:0000313" key="8">
    <source>
        <dbReference type="Proteomes" id="UP000486351"/>
    </source>
</evidence>
<dbReference type="PANTHER" id="PTHR24223:SF443">
    <property type="entry name" value="MULTIDRUG-RESISTANCE LIKE PROTEIN 1, ISOFORM I"/>
    <property type="match status" value="1"/>
</dbReference>
<dbReference type="AlphaFoldDB" id="A0A6G0R1U5"/>
<keyword evidence="4" id="KW-0067">ATP-binding</keyword>
<evidence type="ECO:0000256" key="6">
    <source>
        <dbReference type="SAM" id="SignalP"/>
    </source>
</evidence>
<feature type="signal peptide" evidence="6">
    <location>
        <begin position="1"/>
        <end position="22"/>
    </location>
</feature>
<gene>
    <name evidence="7" type="ORF">PF008_g19626</name>
</gene>
<organism evidence="7 8">
    <name type="scientific">Phytophthora fragariae</name>
    <dbReference type="NCBI Taxonomy" id="53985"/>
    <lineage>
        <taxon>Eukaryota</taxon>
        <taxon>Sar</taxon>
        <taxon>Stramenopiles</taxon>
        <taxon>Oomycota</taxon>
        <taxon>Peronosporomycetes</taxon>
        <taxon>Peronosporales</taxon>
        <taxon>Peronosporaceae</taxon>
        <taxon>Phytophthora</taxon>
    </lineage>
</organism>
<name>A0A6G0R1U5_9STRA</name>
<evidence type="ECO:0000313" key="7">
    <source>
        <dbReference type="EMBL" id="KAE9313852.1"/>
    </source>
</evidence>